<dbReference type="Proteomes" id="UP000887572">
    <property type="component" value="Unplaced"/>
</dbReference>
<feature type="compositionally biased region" description="Basic and acidic residues" evidence="1">
    <location>
        <begin position="227"/>
        <end position="239"/>
    </location>
</feature>
<keyword evidence="2" id="KW-1185">Reference proteome</keyword>
<sequence length="239" mass="26850">MVPLTTALSKLLNCKAENLAEYLNNPEAVNKASVYLTGKTLKTTYLSRDGTTKQLKCVVEYHNKGHNKYYPLELLAIDESAEGGDKATEDNNYLDYLSFRTWQTPEFPEIEFNVNTMGLTVYCPRHLKTPRLVPWAQPGRCSRCRSGTVELDYFIQAEGVTVFSTRLKNGGENFVPFDEIVDFGDNAKFRIRSRNKVFTLPLRHPEVWQAEPVAGASQVLAAQPPAEETKNGEEAKGPN</sequence>
<protein>
    <submittedName>
        <fullName evidence="3">Uncharacterized protein</fullName>
    </submittedName>
</protein>
<evidence type="ECO:0000313" key="2">
    <source>
        <dbReference type="Proteomes" id="UP000887572"/>
    </source>
</evidence>
<dbReference type="AlphaFoldDB" id="A0A914HVQ1"/>
<accession>A0A914HVQ1</accession>
<evidence type="ECO:0000313" key="3">
    <source>
        <dbReference type="WBParaSite" id="Gr19_v10_g5112.t1"/>
    </source>
</evidence>
<dbReference type="WBParaSite" id="Gr19_v10_g5112.t1">
    <property type="protein sequence ID" value="Gr19_v10_g5112.t1"/>
    <property type="gene ID" value="Gr19_v10_g5112"/>
</dbReference>
<name>A0A914HVQ1_GLORO</name>
<organism evidence="2 3">
    <name type="scientific">Globodera rostochiensis</name>
    <name type="common">Golden nematode worm</name>
    <name type="synonym">Heterodera rostochiensis</name>
    <dbReference type="NCBI Taxonomy" id="31243"/>
    <lineage>
        <taxon>Eukaryota</taxon>
        <taxon>Metazoa</taxon>
        <taxon>Ecdysozoa</taxon>
        <taxon>Nematoda</taxon>
        <taxon>Chromadorea</taxon>
        <taxon>Rhabditida</taxon>
        <taxon>Tylenchina</taxon>
        <taxon>Tylenchomorpha</taxon>
        <taxon>Tylenchoidea</taxon>
        <taxon>Heteroderidae</taxon>
        <taxon>Heteroderinae</taxon>
        <taxon>Globodera</taxon>
    </lineage>
</organism>
<reference evidence="3" key="1">
    <citation type="submission" date="2022-11" db="UniProtKB">
        <authorList>
            <consortium name="WormBaseParasite"/>
        </authorList>
    </citation>
    <scope>IDENTIFICATION</scope>
</reference>
<feature type="region of interest" description="Disordered" evidence="1">
    <location>
        <begin position="218"/>
        <end position="239"/>
    </location>
</feature>
<proteinExistence type="predicted"/>
<evidence type="ECO:0000256" key="1">
    <source>
        <dbReference type="SAM" id="MobiDB-lite"/>
    </source>
</evidence>